<dbReference type="SUPFAM" id="SSF54236">
    <property type="entry name" value="Ubiquitin-like"/>
    <property type="match status" value="1"/>
</dbReference>
<evidence type="ECO:0000313" key="3">
    <source>
        <dbReference type="EMBL" id="PRQ27308.1"/>
    </source>
</evidence>
<dbReference type="Pfam" id="PF00240">
    <property type="entry name" value="ubiquitin"/>
    <property type="match status" value="1"/>
</dbReference>
<dbReference type="GO" id="GO:0051787">
    <property type="term" value="F:misfolded protein binding"/>
    <property type="evidence" value="ECO:0007669"/>
    <property type="project" value="TreeGrafter"/>
</dbReference>
<sequence>MANQFSNEGSGPSNVSEETSDSTVEINIKTLESQIYSFQVEKNMLVSLFKEKIADQTGVPVGQQRLIFRGKVLKDDHPLSEYHLENGHTLHLVVRQPSQPQTSSGTSSAEPNADAGNEGNGAPRGRIGQISHSVVLGTFNVGDQGEGMAPDLSRVIGAVLNSIGIGNQATTNVNGNIQSTMPNNPGQSPQGNETEGLHGNANSQTRGGNNAQSGLTFSSQPFQTLPQFLQTPLAAGASPFPSLNTPIPDALNTLSEFVNRMERALSQNGGYQQNISATNPGDLPRVNLPSNAQGLPTPEALGIVLRSAERLLSSHAASALSHIAGRLEQEGASSDPSARGQIQTESIQVGLAMQHLGALLLELGRTIWTLRMGQSPGEAVVNAGPAVYISPSGPNPIMVQPIPYQTSSPFSASVPLSNPMNFGPVGIGSAPRNVNIHIHAGTSLSALGARGSNGEGMQGEHRNGPGSRDSGAARVLPVRNIIATAIPSSQTGIATSSASQPGSGVSVPRPRSDSSLSSIVAELNSQIRNFVGNAQGNDAVQSGQEVPNVQNSSAGIGSRNNSGNEQLSNSDVNGGQQSNASLPGSTSESDVQKASGSVPPLRDDSGFQTRDSLSSGQNPMPSENDKGNASQTAAKQDKTEGAKAVPLGLGLGMLERKRQGRQQKSLQKNGDGGTTSTSSNQNQQVTSGQQLLQSLATRNTAGSRLSTSDTPARQTVPNVGQVRDGRSLGGQGPGGQVDMGSVMSQVLQSPALNGLLSGVSEQTGVGSPDALRNMLQNFTQSPQMMNAVNQITEQVDTQDFGNLFAGLGGGQGGGIDMSRMFQQMMPIVSRALGAGSSPAQPPPVMGSQSLYNERSLNRDDNEIDLQQVVQRIGQLNAPGEVFQAVVENSVQLSGRGSSPQELVDELCRDEGLSSEYAEILRSDIRRRLEGESGQDKC</sequence>
<evidence type="ECO:0000313" key="4">
    <source>
        <dbReference type="Proteomes" id="UP000238479"/>
    </source>
</evidence>
<dbReference type="InterPro" id="IPR019954">
    <property type="entry name" value="Ubiquitin_CS"/>
</dbReference>
<dbReference type="CDD" id="cd17039">
    <property type="entry name" value="Ubl_ubiquitin_like"/>
    <property type="match status" value="1"/>
</dbReference>
<evidence type="ECO:0000259" key="2">
    <source>
        <dbReference type="PROSITE" id="PS50053"/>
    </source>
</evidence>
<comment type="caution">
    <text evidence="3">The sequence shown here is derived from an EMBL/GenBank/DDBJ whole genome shotgun (WGS) entry which is preliminary data.</text>
</comment>
<dbReference type="STRING" id="74649.A0A2P6PZD7"/>
<feature type="compositionally biased region" description="Gly residues" evidence="1">
    <location>
        <begin position="727"/>
        <end position="737"/>
    </location>
</feature>
<feature type="region of interest" description="Disordered" evidence="1">
    <location>
        <begin position="173"/>
        <end position="218"/>
    </location>
</feature>
<dbReference type="Gramene" id="PRQ27308">
    <property type="protein sequence ID" value="PRQ27308"/>
    <property type="gene ID" value="RchiOBHm_Chr6g0303971"/>
</dbReference>
<gene>
    <name evidence="3" type="ORF">RchiOBHm_Chr6g0303971</name>
</gene>
<feature type="region of interest" description="Disordered" evidence="1">
    <location>
        <begin position="538"/>
        <end position="645"/>
    </location>
</feature>
<dbReference type="PROSITE" id="PS50053">
    <property type="entry name" value="UBIQUITIN_2"/>
    <property type="match status" value="1"/>
</dbReference>
<dbReference type="OrthoDB" id="267397at2759"/>
<dbReference type="SMART" id="SM00213">
    <property type="entry name" value="UBQ"/>
    <property type="match status" value="1"/>
</dbReference>
<keyword evidence="4" id="KW-1185">Reference proteome</keyword>
<feature type="compositionally biased region" description="Polar residues" evidence="1">
    <location>
        <begin position="606"/>
        <end position="634"/>
    </location>
</feature>
<organism evidence="3 4">
    <name type="scientific">Rosa chinensis</name>
    <name type="common">China rose</name>
    <dbReference type="NCBI Taxonomy" id="74649"/>
    <lineage>
        <taxon>Eukaryota</taxon>
        <taxon>Viridiplantae</taxon>
        <taxon>Streptophyta</taxon>
        <taxon>Embryophyta</taxon>
        <taxon>Tracheophyta</taxon>
        <taxon>Spermatophyta</taxon>
        <taxon>Magnoliopsida</taxon>
        <taxon>eudicotyledons</taxon>
        <taxon>Gunneridae</taxon>
        <taxon>Pentapetalae</taxon>
        <taxon>rosids</taxon>
        <taxon>fabids</taxon>
        <taxon>Rosales</taxon>
        <taxon>Rosaceae</taxon>
        <taxon>Rosoideae</taxon>
        <taxon>Rosoideae incertae sedis</taxon>
        <taxon>Rosa</taxon>
    </lineage>
</organism>
<dbReference type="FunFam" id="3.10.20.90:FF:000154">
    <property type="entry name" value="Large proline-rich protein BAG6"/>
    <property type="match status" value="1"/>
</dbReference>
<dbReference type="GO" id="GO:0071818">
    <property type="term" value="C:BAT3 complex"/>
    <property type="evidence" value="ECO:0007669"/>
    <property type="project" value="TreeGrafter"/>
</dbReference>
<dbReference type="GO" id="GO:0031593">
    <property type="term" value="F:polyubiquitin modification-dependent protein binding"/>
    <property type="evidence" value="ECO:0007669"/>
    <property type="project" value="TreeGrafter"/>
</dbReference>
<feature type="compositionally biased region" description="Low complexity" evidence="1">
    <location>
        <begin position="674"/>
        <end position="695"/>
    </location>
</feature>
<dbReference type="InterPro" id="IPR029071">
    <property type="entry name" value="Ubiquitin-like_domsf"/>
</dbReference>
<proteinExistence type="predicted"/>
<dbReference type="AlphaFoldDB" id="A0A2P6PZD7"/>
<protein>
    <submittedName>
        <fullName evidence="3">Putative ubiquitin</fullName>
    </submittedName>
</protein>
<feature type="compositionally biased region" description="Polar residues" evidence="1">
    <location>
        <begin position="696"/>
        <end position="718"/>
    </location>
</feature>
<dbReference type="Proteomes" id="UP000238479">
    <property type="component" value="Chromosome 6"/>
</dbReference>
<feature type="compositionally biased region" description="Polar residues" evidence="1">
    <location>
        <begin position="200"/>
        <end position="218"/>
    </location>
</feature>
<feature type="compositionally biased region" description="Polar residues" evidence="1">
    <location>
        <begin position="173"/>
        <end position="193"/>
    </location>
</feature>
<dbReference type="GO" id="GO:0036503">
    <property type="term" value="P:ERAD pathway"/>
    <property type="evidence" value="ECO:0007669"/>
    <property type="project" value="TreeGrafter"/>
</dbReference>
<feature type="region of interest" description="Disordered" evidence="1">
    <location>
        <begin position="657"/>
        <end position="739"/>
    </location>
</feature>
<dbReference type="InterPro" id="IPR000626">
    <property type="entry name" value="Ubiquitin-like_dom"/>
</dbReference>
<feature type="compositionally biased region" description="Polar residues" evidence="1">
    <location>
        <begin position="538"/>
        <end position="595"/>
    </location>
</feature>
<feature type="domain" description="Ubiquitin-like" evidence="2">
    <location>
        <begin position="24"/>
        <end position="99"/>
    </location>
</feature>
<dbReference type="PANTHER" id="PTHR15204">
    <property type="entry name" value="LARGE PROLINE-RICH PROTEIN BAG6"/>
    <property type="match status" value="1"/>
</dbReference>
<feature type="compositionally biased region" description="Polar residues" evidence="1">
    <location>
        <begin position="490"/>
        <end position="503"/>
    </location>
</feature>
<evidence type="ECO:0000256" key="1">
    <source>
        <dbReference type="SAM" id="MobiDB-lite"/>
    </source>
</evidence>
<dbReference type="InterPro" id="IPR019956">
    <property type="entry name" value="Ubiquitin_dom"/>
</dbReference>
<feature type="region of interest" description="Disordered" evidence="1">
    <location>
        <begin position="96"/>
        <end position="127"/>
    </location>
</feature>
<feature type="region of interest" description="Disordered" evidence="1">
    <location>
        <begin position="490"/>
        <end position="513"/>
    </location>
</feature>
<dbReference type="PANTHER" id="PTHR15204:SF5">
    <property type="entry name" value="LARGE PROLINE-RICH PROTEIN BAG6 ISOFORM X1"/>
    <property type="match status" value="1"/>
</dbReference>
<dbReference type="EMBL" id="PDCK01000044">
    <property type="protein sequence ID" value="PRQ27308.1"/>
    <property type="molecule type" value="Genomic_DNA"/>
</dbReference>
<accession>A0A2P6PZD7</accession>
<dbReference type="PRINTS" id="PR00348">
    <property type="entry name" value="UBIQUITIN"/>
</dbReference>
<feature type="compositionally biased region" description="Low complexity" evidence="1">
    <location>
        <begin position="96"/>
        <end position="108"/>
    </location>
</feature>
<feature type="region of interest" description="Disordered" evidence="1">
    <location>
        <begin position="448"/>
        <end position="472"/>
    </location>
</feature>
<dbReference type="PROSITE" id="PS00299">
    <property type="entry name" value="UBIQUITIN_1"/>
    <property type="match status" value="1"/>
</dbReference>
<dbReference type="Gene3D" id="3.10.20.90">
    <property type="entry name" value="Phosphatidylinositol 3-kinase Catalytic Subunit, Chain A, domain 1"/>
    <property type="match status" value="1"/>
</dbReference>
<reference evidence="3 4" key="1">
    <citation type="journal article" date="2018" name="Nat. Genet.">
        <title>The Rosa genome provides new insights in the design of modern roses.</title>
        <authorList>
            <person name="Bendahmane M."/>
        </authorList>
    </citation>
    <scope>NUCLEOTIDE SEQUENCE [LARGE SCALE GENOMIC DNA]</scope>
    <source>
        <strain evidence="4">cv. Old Blush</strain>
    </source>
</reference>
<feature type="region of interest" description="Disordered" evidence="1">
    <location>
        <begin position="1"/>
        <end position="21"/>
    </location>
</feature>
<name>A0A2P6PZD7_ROSCH</name>
<dbReference type="OMA" id="MRNTINQ"/>